<dbReference type="EMBL" id="BSPD01000013">
    <property type="protein sequence ID" value="GLS24623.1"/>
    <property type="molecule type" value="Genomic_DNA"/>
</dbReference>
<gene>
    <name evidence="1" type="ORF">GCM10007877_03370</name>
</gene>
<comment type="caution">
    <text evidence="1">The sequence shown here is derived from an EMBL/GenBank/DDBJ whole genome shotgun (WGS) entry which is preliminary data.</text>
</comment>
<sequence length="48" mass="5649">MAKPEKATIAIREKRLFFSKSYDEEFGKNYDSKKVRYTIAQSQAEICE</sequence>
<evidence type="ECO:0000313" key="2">
    <source>
        <dbReference type="Proteomes" id="UP001156870"/>
    </source>
</evidence>
<keyword evidence="2" id="KW-1185">Reference proteome</keyword>
<name>A0AA37T1Q4_9GAMM</name>
<evidence type="ECO:0000313" key="1">
    <source>
        <dbReference type="EMBL" id="GLS24623.1"/>
    </source>
</evidence>
<protein>
    <submittedName>
        <fullName evidence="1">Uncharacterized protein</fullName>
    </submittedName>
</protein>
<accession>A0AA37T1Q4</accession>
<reference evidence="1 2" key="1">
    <citation type="journal article" date="2014" name="Int. J. Syst. Evol. Microbiol.">
        <title>Complete genome sequence of Corynebacterium casei LMG S-19264T (=DSM 44701T), isolated from a smear-ripened cheese.</title>
        <authorList>
            <consortium name="US DOE Joint Genome Institute (JGI-PGF)"/>
            <person name="Walter F."/>
            <person name="Albersmeier A."/>
            <person name="Kalinowski J."/>
            <person name="Ruckert C."/>
        </authorList>
    </citation>
    <scope>NUCLEOTIDE SEQUENCE [LARGE SCALE GENOMIC DNA]</scope>
    <source>
        <strain evidence="1 2">NBRC 110095</strain>
    </source>
</reference>
<proteinExistence type="predicted"/>
<dbReference type="Proteomes" id="UP001156870">
    <property type="component" value="Unassembled WGS sequence"/>
</dbReference>
<dbReference type="AlphaFoldDB" id="A0AA37T1Q4"/>
<dbReference type="RefSeq" id="WP_232595922.1">
    <property type="nucleotide sequence ID" value="NZ_BSPD01000013.1"/>
</dbReference>
<organism evidence="1 2">
    <name type="scientific">Marinibactrum halimedae</name>
    <dbReference type="NCBI Taxonomy" id="1444977"/>
    <lineage>
        <taxon>Bacteria</taxon>
        <taxon>Pseudomonadati</taxon>
        <taxon>Pseudomonadota</taxon>
        <taxon>Gammaproteobacteria</taxon>
        <taxon>Cellvibrionales</taxon>
        <taxon>Cellvibrionaceae</taxon>
        <taxon>Marinibactrum</taxon>
    </lineage>
</organism>